<dbReference type="AlphaFoldDB" id="A0A090CZL4"/>
<keyword evidence="12" id="KW-1185">Reference proteome</keyword>
<evidence type="ECO:0000256" key="9">
    <source>
        <dbReference type="RuleBase" id="RU004169"/>
    </source>
</evidence>
<dbReference type="Proteomes" id="UP000031552">
    <property type="component" value="Unassembled WGS sequence"/>
</dbReference>
<dbReference type="NCBIfam" id="TIGR01464">
    <property type="entry name" value="hemE"/>
    <property type="match status" value="1"/>
</dbReference>
<evidence type="ECO:0000256" key="7">
    <source>
        <dbReference type="NCBIfam" id="TIGR01464"/>
    </source>
</evidence>
<sequence length="337" mass="38391">MKHSLFLEALNCQNKTTQIPVWLMRQAGRYLPEYQAFRKKFSFEEMQKDPEIASIVTLQPIQRFQMDAAIIFSDILVAGDLIGYPFSFKELQGPYLKKRLEKPEDIKKISLSKACDLLQNLKKAIEITKNENPVPLIGFAGAPLTLASYIIEGKSSSDFKLTLKWMEEHPEHFDHLLKILSSAVIDLLKWQADAGCDALQIFDTWAQIVPPTKYKSILKHTHYILEELRPLNKPIILFCKGGINYSREQVELRSQAVSLDASVSLKEARKVFGNKVCLQGNLDPLTLLENKEIIQENAKKITHEMAHDPGFIFNLGHGVLKETKVEAIYSLLEAIRK</sequence>
<evidence type="ECO:0000259" key="10">
    <source>
        <dbReference type="PROSITE" id="PS00906"/>
    </source>
</evidence>
<dbReference type="SUPFAM" id="SSF51726">
    <property type="entry name" value="UROD/MetE-like"/>
    <property type="match status" value="1"/>
</dbReference>
<evidence type="ECO:0000313" key="12">
    <source>
        <dbReference type="Proteomes" id="UP000031552"/>
    </source>
</evidence>
<reference evidence="11" key="2">
    <citation type="submission" date="2014-09" db="EMBL/GenBank/DDBJ databases">
        <title>Criblamydia sequanensis harbors a mega-plasmid encoding arsenite resistance.</title>
        <authorList>
            <person name="Bertelli C."/>
            <person name="Goesmann A."/>
            <person name="Greub G."/>
        </authorList>
    </citation>
    <scope>NUCLEOTIDE SEQUENCE [LARGE SCALE GENOMIC DNA]</scope>
    <source>
        <strain evidence="11">CRIB-18</strain>
    </source>
</reference>
<keyword evidence="4 8" id="KW-0210">Decarboxylase</keyword>
<dbReference type="EC" id="4.1.1.37" evidence="3 7"/>
<dbReference type="GO" id="GO:0006782">
    <property type="term" value="P:protoporphyrinogen IX biosynthetic process"/>
    <property type="evidence" value="ECO:0007669"/>
    <property type="project" value="UniProtKB-UniPathway"/>
</dbReference>
<dbReference type="Pfam" id="PF01208">
    <property type="entry name" value="URO-D"/>
    <property type="match status" value="1"/>
</dbReference>
<comment type="catalytic activity">
    <reaction evidence="8">
        <text>uroporphyrinogen III + 4 H(+) = coproporphyrinogen III + 4 CO2</text>
        <dbReference type="Rhea" id="RHEA:19865"/>
        <dbReference type="ChEBI" id="CHEBI:15378"/>
        <dbReference type="ChEBI" id="CHEBI:16526"/>
        <dbReference type="ChEBI" id="CHEBI:57308"/>
        <dbReference type="ChEBI" id="CHEBI:57309"/>
        <dbReference type="EC" id="4.1.1.37"/>
    </reaction>
</comment>
<dbReference type="Gene3D" id="3.20.20.210">
    <property type="match status" value="1"/>
</dbReference>
<keyword evidence="6 8" id="KW-0627">Porphyrin biosynthesis</keyword>
<dbReference type="RefSeq" id="WP_041016407.1">
    <property type="nucleotide sequence ID" value="NZ_CCEJ010000001.1"/>
</dbReference>
<proteinExistence type="inferred from homology"/>
<keyword evidence="5 8" id="KW-0456">Lyase</keyword>
<accession>A0A090CZL4</accession>
<dbReference type="UniPathway" id="UPA00251">
    <property type="reaction ID" value="UER00321"/>
</dbReference>
<organism evidence="11 12">
    <name type="scientific">Candidatus Criblamydia sequanensis CRIB-18</name>
    <dbReference type="NCBI Taxonomy" id="1437425"/>
    <lineage>
        <taxon>Bacteria</taxon>
        <taxon>Pseudomonadati</taxon>
        <taxon>Chlamydiota</taxon>
        <taxon>Chlamydiia</taxon>
        <taxon>Parachlamydiales</taxon>
        <taxon>Candidatus Criblamydiaceae</taxon>
        <taxon>Candidatus Criblamydia</taxon>
    </lineage>
</organism>
<evidence type="ECO:0000256" key="2">
    <source>
        <dbReference type="ARBA" id="ARBA00009935"/>
    </source>
</evidence>
<gene>
    <name evidence="11" type="primary">hemE</name>
    <name evidence="11" type="ORF">CSEC_0036</name>
</gene>
<evidence type="ECO:0000256" key="3">
    <source>
        <dbReference type="ARBA" id="ARBA00012288"/>
    </source>
</evidence>
<dbReference type="InterPro" id="IPR006361">
    <property type="entry name" value="Uroporphyrinogen_deCO2ase_HemE"/>
</dbReference>
<dbReference type="GO" id="GO:0004853">
    <property type="term" value="F:uroporphyrinogen decarboxylase activity"/>
    <property type="evidence" value="ECO:0007669"/>
    <property type="project" value="UniProtKB-UniRule"/>
</dbReference>
<evidence type="ECO:0000313" key="11">
    <source>
        <dbReference type="EMBL" id="CDR32880.1"/>
    </source>
</evidence>
<feature type="domain" description="Uroporphyrinogen decarboxylase (URO-D)" evidence="10">
    <location>
        <begin position="20"/>
        <end position="29"/>
    </location>
</feature>
<dbReference type="EMBL" id="CCEJ010000001">
    <property type="protein sequence ID" value="CDR32880.1"/>
    <property type="molecule type" value="Genomic_DNA"/>
</dbReference>
<dbReference type="InterPro" id="IPR000257">
    <property type="entry name" value="Uroporphyrinogen_deCOase"/>
</dbReference>
<evidence type="ECO:0000256" key="1">
    <source>
        <dbReference type="ARBA" id="ARBA00004804"/>
    </source>
</evidence>
<evidence type="ECO:0000256" key="5">
    <source>
        <dbReference type="ARBA" id="ARBA00023239"/>
    </source>
</evidence>
<name>A0A090CZL4_9BACT</name>
<dbReference type="InterPro" id="IPR038071">
    <property type="entry name" value="UROD/MetE-like_sf"/>
</dbReference>
<dbReference type="GO" id="GO:0005829">
    <property type="term" value="C:cytosol"/>
    <property type="evidence" value="ECO:0007669"/>
    <property type="project" value="TreeGrafter"/>
</dbReference>
<evidence type="ECO:0000256" key="4">
    <source>
        <dbReference type="ARBA" id="ARBA00022793"/>
    </source>
</evidence>
<reference evidence="11" key="1">
    <citation type="submission" date="2013-12" db="EMBL/GenBank/DDBJ databases">
        <authorList>
            <person name="Linke B."/>
        </authorList>
    </citation>
    <scope>NUCLEOTIDE SEQUENCE [LARGE SCALE GENOMIC DNA]</scope>
    <source>
        <strain evidence="11">CRIB-18</strain>
    </source>
</reference>
<dbReference type="PROSITE" id="PS00906">
    <property type="entry name" value="UROD_1"/>
    <property type="match status" value="1"/>
</dbReference>
<comment type="pathway">
    <text evidence="1 8">Porphyrin-containing compound metabolism; protoporphyrin-IX biosynthesis; coproporphyrinogen-III from 5-aminolevulinate: step 4/4.</text>
</comment>
<evidence type="ECO:0000256" key="6">
    <source>
        <dbReference type="ARBA" id="ARBA00023244"/>
    </source>
</evidence>
<dbReference type="eggNOG" id="COG0407">
    <property type="taxonomic scope" value="Bacteria"/>
</dbReference>
<dbReference type="STRING" id="1437425.CSEC_0036"/>
<protein>
    <recommendedName>
        <fullName evidence="3 7">Uroporphyrinogen decarboxylase</fullName>
        <ecNumber evidence="3 7">4.1.1.37</ecNumber>
    </recommendedName>
</protein>
<dbReference type="PANTHER" id="PTHR21091:SF169">
    <property type="entry name" value="UROPORPHYRINOGEN DECARBOXYLASE"/>
    <property type="match status" value="1"/>
</dbReference>
<evidence type="ECO:0000256" key="8">
    <source>
        <dbReference type="RuleBase" id="RU000554"/>
    </source>
</evidence>
<dbReference type="CDD" id="cd00717">
    <property type="entry name" value="URO-D"/>
    <property type="match status" value="1"/>
</dbReference>
<comment type="caution">
    <text evidence="11">The sequence shown here is derived from an EMBL/GenBank/DDBJ whole genome shotgun (WGS) entry which is preliminary data.</text>
</comment>
<dbReference type="OrthoDB" id="9806656at2"/>
<comment type="similarity">
    <text evidence="2 9">Belongs to the uroporphyrinogen decarboxylase family.</text>
</comment>
<dbReference type="PANTHER" id="PTHR21091">
    <property type="entry name" value="METHYLTETRAHYDROFOLATE:HOMOCYSTEINE METHYLTRANSFERASE RELATED"/>
    <property type="match status" value="1"/>
</dbReference>